<evidence type="ECO:0000313" key="3">
    <source>
        <dbReference type="Proteomes" id="UP000612899"/>
    </source>
</evidence>
<evidence type="ECO:0000313" key="2">
    <source>
        <dbReference type="EMBL" id="GIH04655.1"/>
    </source>
</evidence>
<dbReference type="InterPro" id="IPR039422">
    <property type="entry name" value="MarR/SlyA-like"/>
</dbReference>
<reference evidence="2" key="1">
    <citation type="submission" date="2021-01" db="EMBL/GenBank/DDBJ databases">
        <title>Whole genome shotgun sequence of Rhizocola hellebori NBRC 109834.</title>
        <authorList>
            <person name="Komaki H."/>
            <person name="Tamura T."/>
        </authorList>
    </citation>
    <scope>NUCLEOTIDE SEQUENCE</scope>
    <source>
        <strain evidence="2">NBRC 109834</strain>
    </source>
</reference>
<dbReference type="SMART" id="SM00347">
    <property type="entry name" value="HTH_MARR"/>
    <property type="match status" value="1"/>
</dbReference>
<accession>A0A8J3Q7T4</accession>
<dbReference type="InterPro" id="IPR036390">
    <property type="entry name" value="WH_DNA-bd_sf"/>
</dbReference>
<evidence type="ECO:0000259" key="1">
    <source>
        <dbReference type="PROSITE" id="PS50995"/>
    </source>
</evidence>
<dbReference type="AlphaFoldDB" id="A0A8J3Q7T4"/>
<organism evidence="2 3">
    <name type="scientific">Rhizocola hellebori</name>
    <dbReference type="NCBI Taxonomy" id="1392758"/>
    <lineage>
        <taxon>Bacteria</taxon>
        <taxon>Bacillati</taxon>
        <taxon>Actinomycetota</taxon>
        <taxon>Actinomycetes</taxon>
        <taxon>Micromonosporales</taxon>
        <taxon>Micromonosporaceae</taxon>
        <taxon>Rhizocola</taxon>
    </lineage>
</organism>
<dbReference type="InterPro" id="IPR036388">
    <property type="entry name" value="WH-like_DNA-bd_sf"/>
</dbReference>
<dbReference type="GO" id="GO:0006950">
    <property type="term" value="P:response to stress"/>
    <property type="evidence" value="ECO:0007669"/>
    <property type="project" value="TreeGrafter"/>
</dbReference>
<dbReference type="Pfam" id="PF01047">
    <property type="entry name" value="MarR"/>
    <property type="match status" value="1"/>
</dbReference>
<dbReference type="SUPFAM" id="SSF46785">
    <property type="entry name" value="Winged helix' DNA-binding domain"/>
    <property type="match status" value="1"/>
</dbReference>
<proteinExistence type="predicted"/>
<dbReference type="EMBL" id="BONY01000014">
    <property type="protein sequence ID" value="GIH04655.1"/>
    <property type="molecule type" value="Genomic_DNA"/>
</dbReference>
<dbReference type="GO" id="GO:0003700">
    <property type="term" value="F:DNA-binding transcription factor activity"/>
    <property type="evidence" value="ECO:0007669"/>
    <property type="project" value="InterPro"/>
</dbReference>
<keyword evidence="3" id="KW-1185">Reference proteome</keyword>
<dbReference type="InterPro" id="IPR000835">
    <property type="entry name" value="HTH_MarR-typ"/>
</dbReference>
<dbReference type="Proteomes" id="UP000612899">
    <property type="component" value="Unassembled WGS sequence"/>
</dbReference>
<dbReference type="PANTHER" id="PTHR33164:SF43">
    <property type="entry name" value="HTH-TYPE TRANSCRIPTIONAL REPRESSOR YETL"/>
    <property type="match status" value="1"/>
</dbReference>
<gene>
    <name evidence="2" type="ORF">Rhe02_27220</name>
</gene>
<dbReference type="PRINTS" id="PR00598">
    <property type="entry name" value="HTHMARR"/>
</dbReference>
<comment type="caution">
    <text evidence="2">The sequence shown here is derived from an EMBL/GenBank/DDBJ whole genome shotgun (WGS) entry which is preliminary data.</text>
</comment>
<dbReference type="PANTHER" id="PTHR33164">
    <property type="entry name" value="TRANSCRIPTIONAL REGULATOR, MARR FAMILY"/>
    <property type="match status" value="1"/>
</dbReference>
<name>A0A8J3Q7T4_9ACTN</name>
<sequence>MLHSAALRLLRRAARADVGMDLDGPRASLLAVLVFGGPQTMSRLANQERVTPAAITKLVAALEESGLAKRSRDDTDRRLVHVEATEAGRLLLEQGRADRVRAVAALLKGLSQDDLDTLRRAADIIASRL</sequence>
<protein>
    <recommendedName>
        <fullName evidence="1">HTH marR-type domain-containing protein</fullName>
    </recommendedName>
</protein>
<dbReference type="PROSITE" id="PS50995">
    <property type="entry name" value="HTH_MARR_2"/>
    <property type="match status" value="1"/>
</dbReference>
<dbReference type="Gene3D" id="1.10.10.10">
    <property type="entry name" value="Winged helix-like DNA-binding domain superfamily/Winged helix DNA-binding domain"/>
    <property type="match status" value="1"/>
</dbReference>
<feature type="domain" description="HTH marR-type" evidence="1">
    <location>
        <begin position="1"/>
        <end position="127"/>
    </location>
</feature>